<evidence type="ECO:0000313" key="1">
    <source>
        <dbReference type="EMBL" id="TPP66825.1"/>
    </source>
</evidence>
<dbReference type="AlphaFoldDB" id="A0A504Z288"/>
<dbReference type="Proteomes" id="UP000316759">
    <property type="component" value="Unassembled WGS sequence"/>
</dbReference>
<dbReference type="OrthoDB" id="10056424at2759"/>
<sequence>MQYTGESQYRVMSLLFVSLNNNDWQSPPVFEGLLNGKEAKPLIDNGSSCSVINPSLTKISHSVPLNGRPIAANGTVMPILGQVAGSNAQVSYPYISFIYKRPAESGLKPSGFEMSERPKDERALWAKWTKPVTINGVLHLLGRITRCALSYLARNPKPHSDDT</sequence>
<reference evidence="1 2" key="1">
    <citation type="submission" date="2019-04" db="EMBL/GenBank/DDBJ databases">
        <title>Annotation for the trematode Fasciola gigantica.</title>
        <authorList>
            <person name="Choi Y.-J."/>
        </authorList>
    </citation>
    <scope>NUCLEOTIDE SEQUENCE [LARGE SCALE GENOMIC DNA]</scope>
    <source>
        <strain evidence="1">Uganda_cow_1</strain>
    </source>
</reference>
<dbReference type="EMBL" id="SUNJ01001381">
    <property type="protein sequence ID" value="TPP66825.1"/>
    <property type="molecule type" value="Genomic_DNA"/>
</dbReference>
<proteinExistence type="predicted"/>
<evidence type="ECO:0000313" key="2">
    <source>
        <dbReference type="Proteomes" id="UP000316759"/>
    </source>
</evidence>
<gene>
    <name evidence="1" type="ORF">FGIG_00466</name>
</gene>
<protein>
    <submittedName>
        <fullName evidence="1">Uncharacterized protein</fullName>
    </submittedName>
</protein>
<name>A0A504Z288_FASGI</name>
<keyword evidence="2" id="KW-1185">Reference proteome</keyword>
<comment type="caution">
    <text evidence="1">The sequence shown here is derived from an EMBL/GenBank/DDBJ whole genome shotgun (WGS) entry which is preliminary data.</text>
</comment>
<accession>A0A504Z288</accession>
<organism evidence="1 2">
    <name type="scientific">Fasciola gigantica</name>
    <name type="common">Giant liver fluke</name>
    <dbReference type="NCBI Taxonomy" id="46835"/>
    <lineage>
        <taxon>Eukaryota</taxon>
        <taxon>Metazoa</taxon>
        <taxon>Spiralia</taxon>
        <taxon>Lophotrochozoa</taxon>
        <taxon>Platyhelminthes</taxon>
        <taxon>Trematoda</taxon>
        <taxon>Digenea</taxon>
        <taxon>Plagiorchiida</taxon>
        <taxon>Echinostomata</taxon>
        <taxon>Echinostomatoidea</taxon>
        <taxon>Fasciolidae</taxon>
        <taxon>Fasciola</taxon>
    </lineage>
</organism>